<dbReference type="Pfam" id="PF09754">
    <property type="entry name" value="PAC2"/>
    <property type="match status" value="1"/>
</dbReference>
<dbReference type="SUPFAM" id="SSF159659">
    <property type="entry name" value="Cgl1923-like"/>
    <property type="match status" value="1"/>
</dbReference>
<organism evidence="1">
    <name type="scientific">hydrothermal vent metagenome</name>
    <dbReference type="NCBI Taxonomy" id="652676"/>
    <lineage>
        <taxon>unclassified sequences</taxon>
        <taxon>metagenomes</taxon>
        <taxon>ecological metagenomes</taxon>
    </lineage>
</organism>
<dbReference type="InterPro" id="IPR019151">
    <property type="entry name" value="Proteasome_assmbl_chaperone_2"/>
</dbReference>
<reference evidence="1" key="1">
    <citation type="submission" date="2018-06" db="EMBL/GenBank/DDBJ databases">
        <authorList>
            <person name="Zhirakovskaya E."/>
        </authorList>
    </citation>
    <scope>NUCLEOTIDE SEQUENCE</scope>
</reference>
<gene>
    <name evidence="1" type="ORF">MNBD_ACTINO02-1675</name>
</gene>
<accession>A0A3B0TQC2</accession>
<dbReference type="PIRSF" id="PIRSF028754">
    <property type="entry name" value="UCP028754"/>
    <property type="match status" value="1"/>
</dbReference>
<sequence>MDSVRQFHTPRLRKPVAVIAFEGWNDACEAASAAATYTLHVGKRTEPFAVIDPDEFYDFQQHRPIITSSDGGHRSLSWPITRFHAVKITDHPQDLIVVTGDEPSFRWRTYARRITQVLVEHDVEQVIILGAFIGQVAHRRPTPIIGVATEPERVERFDLQGSDYEGPTGIVSVVMEACREAGIPAMSLWAATPHYLAASPNPKAMLALLRKTAEITGLPLDLDDLDTVVERYLDKVENAIDASADLNDYISDLERQDDVSDRTMVSSVDDTEELFDEIENFLRQNPDSSR</sequence>
<name>A0A3B0TQC2_9ZZZZ</name>
<dbReference type="PANTHER" id="PTHR35610">
    <property type="entry name" value="3-ISOPROPYLMALATE DEHYDRATASE-RELATED"/>
    <property type="match status" value="1"/>
</dbReference>
<dbReference type="InterPro" id="IPR008492">
    <property type="entry name" value="Rv2714-like"/>
</dbReference>
<protein>
    <recommendedName>
        <fullName evidence="2">PFIG00823557: AC2 (Proteasome assembly chaperone) family</fullName>
    </recommendedName>
</protein>
<dbReference type="AlphaFoldDB" id="A0A3B0TQC2"/>
<evidence type="ECO:0008006" key="2">
    <source>
        <dbReference type="Google" id="ProtNLM"/>
    </source>
</evidence>
<dbReference type="PANTHER" id="PTHR35610:SF7">
    <property type="entry name" value="3-ISOPROPYLMALATE DEHYDRATASE"/>
    <property type="match status" value="1"/>
</dbReference>
<dbReference type="EMBL" id="UOEK01000543">
    <property type="protein sequence ID" value="VAW09266.1"/>
    <property type="molecule type" value="Genomic_DNA"/>
</dbReference>
<dbReference type="Gene3D" id="3.40.50.10900">
    <property type="entry name" value="PAC-like subunit"/>
    <property type="match status" value="1"/>
</dbReference>
<proteinExistence type="predicted"/>
<evidence type="ECO:0000313" key="1">
    <source>
        <dbReference type="EMBL" id="VAW09266.1"/>
    </source>
</evidence>
<dbReference type="InterPro" id="IPR038389">
    <property type="entry name" value="PSMG2_sf"/>
</dbReference>